<dbReference type="EMBL" id="JBBNAG010000008">
    <property type="protein sequence ID" value="KAK9111971.1"/>
    <property type="molecule type" value="Genomic_DNA"/>
</dbReference>
<evidence type="ECO:0000313" key="2">
    <source>
        <dbReference type="EMBL" id="KAK9111971.1"/>
    </source>
</evidence>
<proteinExistence type="predicted"/>
<evidence type="ECO:0000256" key="1">
    <source>
        <dbReference type="SAM" id="Phobius"/>
    </source>
</evidence>
<reference evidence="2 3" key="1">
    <citation type="submission" date="2024-01" db="EMBL/GenBank/DDBJ databases">
        <title>Genome assemblies of Stephania.</title>
        <authorList>
            <person name="Yang L."/>
        </authorList>
    </citation>
    <scope>NUCLEOTIDE SEQUENCE [LARGE SCALE GENOMIC DNA]</scope>
    <source>
        <strain evidence="2">JXDWG</strain>
        <tissue evidence="2">Leaf</tissue>
    </source>
</reference>
<gene>
    <name evidence="2" type="ORF">Scep_019490</name>
</gene>
<protein>
    <submittedName>
        <fullName evidence="2">Uncharacterized protein</fullName>
    </submittedName>
</protein>
<dbReference type="PANTHER" id="PTHR43061:SF1">
    <property type="entry name" value="GTP DIPHOSPHOKINASE RSH1, CHLOROPLASTIC-RELATED"/>
    <property type="match status" value="1"/>
</dbReference>
<keyword evidence="3" id="KW-1185">Reference proteome</keyword>
<sequence>MGIQQDLKADDLRQMFMAMTEEVRVIIVKLADRLHNMRTLSHMPQHKLVLFPFIIHFDVVKVILMYNLYSLFLHKQSSIASETLQVFAPLAKLLGIYQIKVYPASCFPSSCLYVLLFNSGG</sequence>
<dbReference type="Pfam" id="PF13328">
    <property type="entry name" value="HD_4"/>
    <property type="match status" value="1"/>
</dbReference>
<name>A0AAP0NPV8_9MAGN</name>
<evidence type="ECO:0000313" key="3">
    <source>
        <dbReference type="Proteomes" id="UP001419268"/>
    </source>
</evidence>
<dbReference type="AlphaFoldDB" id="A0AAP0NPV8"/>
<comment type="caution">
    <text evidence="2">The sequence shown here is derived from an EMBL/GenBank/DDBJ whole genome shotgun (WGS) entry which is preliminary data.</text>
</comment>
<dbReference type="SUPFAM" id="SSF109604">
    <property type="entry name" value="HD-domain/PDEase-like"/>
    <property type="match status" value="1"/>
</dbReference>
<keyword evidence="1" id="KW-1133">Transmembrane helix</keyword>
<accession>A0AAP0NPV8</accession>
<keyword evidence="1" id="KW-0472">Membrane</keyword>
<dbReference type="Proteomes" id="UP001419268">
    <property type="component" value="Unassembled WGS sequence"/>
</dbReference>
<feature type="transmembrane region" description="Helical" evidence="1">
    <location>
        <begin position="48"/>
        <end position="69"/>
    </location>
</feature>
<dbReference type="Gene3D" id="1.10.3210.10">
    <property type="entry name" value="Hypothetical protein af1432"/>
    <property type="match status" value="1"/>
</dbReference>
<keyword evidence="1" id="KW-0812">Transmembrane</keyword>
<dbReference type="PANTHER" id="PTHR43061">
    <property type="entry name" value="GTP DIPHOSPHOKINASE RSH1, CHLOROPLASTIC-RELATED"/>
    <property type="match status" value="1"/>
</dbReference>
<organism evidence="2 3">
    <name type="scientific">Stephania cephalantha</name>
    <dbReference type="NCBI Taxonomy" id="152367"/>
    <lineage>
        <taxon>Eukaryota</taxon>
        <taxon>Viridiplantae</taxon>
        <taxon>Streptophyta</taxon>
        <taxon>Embryophyta</taxon>
        <taxon>Tracheophyta</taxon>
        <taxon>Spermatophyta</taxon>
        <taxon>Magnoliopsida</taxon>
        <taxon>Ranunculales</taxon>
        <taxon>Menispermaceae</taxon>
        <taxon>Menispermoideae</taxon>
        <taxon>Cissampelideae</taxon>
        <taxon>Stephania</taxon>
    </lineage>
</organism>